<comment type="caution">
    <text evidence="7">The sequence shown here is derived from an EMBL/GenBank/DDBJ whole genome shotgun (WGS) entry which is preliminary data.</text>
</comment>
<feature type="domain" description="CRISPR-associated protein Cas6 C-terminal" evidence="5">
    <location>
        <begin position="168"/>
        <end position="280"/>
    </location>
</feature>
<dbReference type="InterPro" id="IPR045747">
    <property type="entry name" value="CRISPR-assoc_prot_Cas6_N_sf"/>
</dbReference>
<evidence type="ECO:0000256" key="4">
    <source>
        <dbReference type="ARBA" id="ARBA00023118"/>
    </source>
</evidence>
<keyword evidence="4" id="KW-0051">Antiviral defense</keyword>
<dbReference type="InterPro" id="IPR010156">
    <property type="entry name" value="CRISPR-assoc_prot_Cas6"/>
</dbReference>
<keyword evidence="3" id="KW-0378">Hydrolase</keyword>
<keyword evidence="2" id="KW-0255">Endonuclease</keyword>
<feature type="domain" description="CRISPR-associated protein Cas6-like N-terminal" evidence="6">
    <location>
        <begin position="1"/>
        <end position="157"/>
    </location>
</feature>
<proteinExistence type="predicted"/>
<reference evidence="7" key="2">
    <citation type="journal article" date="2022" name="Microbiol. Resour. Announc.">
        <title>Metagenome Sequencing to Explore Phylogenomics of Terrestrial Cyanobacteria.</title>
        <authorList>
            <person name="Ward R.D."/>
            <person name="Stajich J.E."/>
            <person name="Johansen J.R."/>
            <person name="Huntemann M."/>
            <person name="Clum A."/>
            <person name="Foster B."/>
            <person name="Foster B."/>
            <person name="Roux S."/>
            <person name="Palaniappan K."/>
            <person name="Varghese N."/>
            <person name="Mukherjee S."/>
            <person name="Reddy T.B.K."/>
            <person name="Daum C."/>
            <person name="Copeland A."/>
            <person name="Chen I.A."/>
            <person name="Ivanova N.N."/>
            <person name="Kyrpides N.C."/>
            <person name="Shapiro N."/>
            <person name="Eloe-Fadrosh E.A."/>
            <person name="Pietrasiak N."/>
        </authorList>
    </citation>
    <scope>NUCLEOTIDE SEQUENCE</scope>
    <source>
        <strain evidence="7">HA4357-MV3</strain>
    </source>
</reference>
<protein>
    <submittedName>
        <fullName evidence="7">CRISPR-associated endoribonuclease Cas6</fullName>
    </submittedName>
</protein>
<dbReference type="Pfam" id="PF10040">
    <property type="entry name" value="CRISPR_Cas6"/>
    <property type="match status" value="1"/>
</dbReference>
<dbReference type="GO" id="GO:0004519">
    <property type="term" value="F:endonuclease activity"/>
    <property type="evidence" value="ECO:0007669"/>
    <property type="project" value="UniProtKB-KW"/>
</dbReference>
<accession>A0A9E3HE73</accession>
<dbReference type="Proteomes" id="UP000813215">
    <property type="component" value="Unassembled WGS sequence"/>
</dbReference>
<dbReference type="CDD" id="cd21141">
    <property type="entry name" value="Cas6_III-like"/>
    <property type="match status" value="1"/>
</dbReference>
<dbReference type="InterPro" id="IPR045648">
    <property type="entry name" value="CRISPR-assoc_Cas6-like_N"/>
</dbReference>
<gene>
    <name evidence="7" type="primary">cas6</name>
    <name evidence="7" type="ORF">KME28_27900</name>
</gene>
<evidence type="ECO:0000259" key="5">
    <source>
        <dbReference type="Pfam" id="PF10040"/>
    </source>
</evidence>
<dbReference type="EMBL" id="JAHHHW010000167">
    <property type="protein sequence ID" value="MBW4435427.1"/>
    <property type="molecule type" value="Genomic_DNA"/>
</dbReference>
<evidence type="ECO:0000256" key="3">
    <source>
        <dbReference type="ARBA" id="ARBA00022801"/>
    </source>
</evidence>
<evidence type="ECO:0000256" key="1">
    <source>
        <dbReference type="ARBA" id="ARBA00022722"/>
    </source>
</evidence>
<dbReference type="Gene3D" id="3.30.70.1890">
    <property type="match status" value="1"/>
</dbReference>
<dbReference type="AlphaFoldDB" id="A0A9E3HE73"/>
<name>A0A9E3HE73_9NOST</name>
<keyword evidence="1" id="KW-0540">Nuclease</keyword>
<sequence>MPHSLVLNLIPQSPIYPNYLTGRHYHALFLNLVSSVDKRLGDLLHDSTADKAFTLSPLQVQTSYTGNGSGKRGHFSHKNYILQWEQNKPIAPGTPCWWRISLLDDTLFSQLTPLWLNINPEHAWHLGSGDLYITNILGTPQSTQPWANACTYKQLYEQASESDRTISLTFITPTAFRQGKYDTTLPSRECVFNSLLARWNKYSGIEFANISLDAIFPSFVNIHTEILADSRSKFIGIIGEVNYRILGEAEPITIKQINTLADFALYAGVGRKTTMGMGMTRRI</sequence>
<evidence type="ECO:0000313" key="7">
    <source>
        <dbReference type="EMBL" id="MBW4435427.1"/>
    </source>
</evidence>
<organism evidence="7 8">
    <name type="scientific">Pelatocladus maniniholoensis HA4357-MV3</name>
    <dbReference type="NCBI Taxonomy" id="1117104"/>
    <lineage>
        <taxon>Bacteria</taxon>
        <taxon>Bacillati</taxon>
        <taxon>Cyanobacteriota</taxon>
        <taxon>Cyanophyceae</taxon>
        <taxon>Nostocales</taxon>
        <taxon>Nostocaceae</taxon>
        <taxon>Pelatocladus</taxon>
    </lineage>
</organism>
<dbReference type="InterPro" id="IPR019267">
    <property type="entry name" value="CRISPR-assoc_Cas6_C"/>
</dbReference>
<evidence type="ECO:0000259" key="6">
    <source>
        <dbReference type="Pfam" id="PF19308"/>
    </source>
</evidence>
<dbReference type="GO" id="GO:0051607">
    <property type="term" value="P:defense response to virus"/>
    <property type="evidence" value="ECO:0007669"/>
    <property type="project" value="UniProtKB-KW"/>
</dbReference>
<evidence type="ECO:0000313" key="8">
    <source>
        <dbReference type="Proteomes" id="UP000813215"/>
    </source>
</evidence>
<reference evidence="7" key="1">
    <citation type="submission" date="2021-05" db="EMBL/GenBank/DDBJ databases">
        <authorList>
            <person name="Pietrasiak N."/>
            <person name="Ward R."/>
            <person name="Stajich J.E."/>
            <person name="Kurbessoian T."/>
        </authorList>
    </citation>
    <scope>NUCLEOTIDE SEQUENCE</scope>
    <source>
        <strain evidence="7">HA4357-MV3</strain>
    </source>
</reference>
<dbReference type="GO" id="GO:0016788">
    <property type="term" value="F:hydrolase activity, acting on ester bonds"/>
    <property type="evidence" value="ECO:0007669"/>
    <property type="project" value="InterPro"/>
</dbReference>
<dbReference type="Gene3D" id="3.30.70.1900">
    <property type="match status" value="1"/>
</dbReference>
<evidence type="ECO:0000256" key="2">
    <source>
        <dbReference type="ARBA" id="ARBA00022759"/>
    </source>
</evidence>
<dbReference type="NCBIfam" id="TIGR01877">
    <property type="entry name" value="cas_cas6"/>
    <property type="match status" value="1"/>
</dbReference>
<dbReference type="Pfam" id="PF19308">
    <property type="entry name" value="CRISPR_Cas6_N"/>
    <property type="match status" value="1"/>
</dbReference>